<dbReference type="EMBL" id="GGFL01011019">
    <property type="protein sequence ID" value="MBW75197.1"/>
    <property type="molecule type" value="Transcribed_RNA"/>
</dbReference>
<dbReference type="AlphaFoldDB" id="A0A2M4DCA1"/>
<evidence type="ECO:0000313" key="1">
    <source>
        <dbReference type="EMBL" id="MBW75197.1"/>
    </source>
</evidence>
<name>A0A2M4DCA1_ANODA</name>
<protein>
    <submittedName>
        <fullName evidence="1">Putative secreted protein</fullName>
    </submittedName>
</protein>
<proteinExistence type="predicted"/>
<organism evidence="1">
    <name type="scientific">Anopheles darlingi</name>
    <name type="common">Mosquito</name>
    <dbReference type="NCBI Taxonomy" id="43151"/>
    <lineage>
        <taxon>Eukaryota</taxon>
        <taxon>Metazoa</taxon>
        <taxon>Ecdysozoa</taxon>
        <taxon>Arthropoda</taxon>
        <taxon>Hexapoda</taxon>
        <taxon>Insecta</taxon>
        <taxon>Pterygota</taxon>
        <taxon>Neoptera</taxon>
        <taxon>Endopterygota</taxon>
        <taxon>Diptera</taxon>
        <taxon>Nematocera</taxon>
        <taxon>Culicoidea</taxon>
        <taxon>Culicidae</taxon>
        <taxon>Anophelinae</taxon>
        <taxon>Anopheles</taxon>
    </lineage>
</organism>
<sequence>MFRLCLLVGSVSSSYPPAPHDVGVMHPFVGRLFPFCFRGSYRGEGKHKLSSLAFWRKVKTVMPSPFFV</sequence>
<reference evidence="1" key="1">
    <citation type="submission" date="2018-01" db="EMBL/GenBank/DDBJ databases">
        <title>An insight into the sialome of Amazonian anophelines.</title>
        <authorList>
            <person name="Ribeiro J.M."/>
            <person name="Scarpassa V."/>
            <person name="Calvo E."/>
        </authorList>
    </citation>
    <scope>NUCLEOTIDE SEQUENCE</scope>
</reference>
<accession>A0A2M4DCA1</accession>